<keyword evidence="1" id="KW-0694">RNA-binding</keyword>
<evidence type="ECO:0000256" key="1">
    <source>
        <dbReference type="ARBA" id="ARBA00022884"/>
    </source>
</evidence>
<dbReference type="SMART" id="SM00535">
    <property type="entry name" value="RIBOc"/>
    <property type="match status" value="1"/>
</dbReference>
<feature type="domain" description="RNase III" evidence="3">
    <location>
        <begin position="180"/>
        <end position="296"/>
    </location>
</feature>
<reference evidence="4 5" key="1">
    <citation type="journal article" date="2016" name="Genome Biol. Evol.">
        <title>Divergent and convergent evolution of fungal pathogenicity.</title>
        <authorList>
            <person name="Shang Y."/>
            <person name="Xiao G."/>
            <person name="Zheng P."/>
            <person name="Cen K."/>
            <person name="Zhan S."/>
            <person name="Wang C."/>
        </authorList>
    </citation>
    <scope>NUCLEOTIDE SEQUENCE [LARGE SCALE GENOMIC DNA]</scope>
    <source>
        <strain evidence="4 5">RCEF 264</strain>
    </source>
</reference>
<name>A0A167X1H5_9HYPO</name>
<evidence type="ECO:0000313" key="4">
    <source>
        <dbReference type="EMBL" id="OAA64418.1"/>
    </source>
</evidence>
<evidence type="ECO:0000259" key="3">
    <source>
        <dbReference type="PROSITE" id="PS50142"/>
    </source>
</evidence>
<dbReference type="GO" id="GO:0034475">
    <property type="term" value="P:U4 snRNA 3'-end processing"/>
    <property type="evidence" value="ECO:0007669"/>
    <property type="project" value="TreeGrafter"/>
</dbReference>
<dbReference type="PANTHER" id="PTHR11207">
    <property type="entry name" value="RIBONUCLEASE III"/>
    <property type="match status" value="1"/>
</dbReference>
<dbReference type="GO" id="GO:0005654">
    <property type="term" value="C:nucleoplasm"/>
    <property type="evidence" value="ECO:0007669"/>
    <property type="project" value="TreeGrafter"/>
</dbReference>
<feature type="region of interest" description="Disordered" evidence="2">
    <location>
        <begin position="1"/>
        <end position="41"/>
    </location>
</feature>
<dbReference type="Gene3D" id="3.30.160.20">
    <property type="match status" value="1"/>
</dbReference>
<protein>
    <submittedName>
        <fullName evidence="4">Nucleolar rnase</fullName>
    </submittedName>
</protein>
<dbReference type="CDD" id="cd00593">
    <property type="entry name" value="RIBOc"/>
    <property type="match status" value="1"/>
</dbReference>
<comment type="caution">
    <text evidence="4">The sequence shown here is derived from an EMBL/GenBank/DDBJ whole genome shotgun (WGS) entry which is preliminary data.</text>
</comment>
<dbReference type="SUPFAM" id="SSF54768">
    <property type="entry name" value="dsRNA-binding domain-like"/>
    <property type="match status" value="1"/>
</dbReference>
<gene>
    <name evidence="4" type="ORF">SPI_03065</name>
</gene>
<dbReference type="GO" id="GO:0004525">
    <property type="term" value="F:ribonuclease III activity"/>
    <property type="evidence" value="ECO:0007669"/>
    <property type="project" value="InterPro"/>
</dbReference>
<dbReference type="AlphaFoldDB" id="A0A167X1H5"/>
<dbReference type="OrthoDB" id="2392202at2759"/>
<sequence length="476" mass="50826">MKTSTAEKRVHSEAFQEAGHARDEAGTPKRTKNADQTPSSEAVALLRGHAKELIHCLTSLSNGDASDTETVPEGLTLLSRTLLPAFSALGAHDAKTSVPAPAGGAGVVPASVHTPTPAKPETIGGGDVPPANAPQPTSAASRFANRIPALGTLTAWTPADIPDTYPPLPPIPNPAIEQIALTHHGMRRNTWEASYENLEFLGDAFVYHVVSEYLSQTFPQLSPGRLSQLRERLVCNANLAQYTRHYGIDKRAKLPDEFQGEGRLATKGTKATDKERLKVHGDLFEAYVGGLIRSHETAEAGVAVATRWLKPLWALTLAKDIRGEYRKRAEAVQRGALLTPGDAVGRGSGSVSSNGGNNGTVPTNSDTQPSNQVSAVTRSPKVQLAHLIGCRGVVIRYEEVPGKGKRDQHNNLPLFTVGVWVDAWGKSECLATSSALSKKDAGSKAAEKALENKKLMKAYMSKKQAFLEAQKAQAAL</sequence>
<dbReference type="PROSITE" id="PS50142">
    <property type="entry name" value="RNASE_3_2"/>
    <property type="match status" value="1"/>
</dbReference>
<feature type="compositionally biased region" description="Basic and acidic residues" evidence="2">
    <location>
        <begin position="1"/>
        <end position="27"/>
    </location>
</feature>
<feature type="region of interest" description="Disordered" evidence="2">
    <location>
        <begin position="116"/>
        <end position="139"/>
    </location>
</feature>
<dbReference type="SUPFAM" id="SSF69065">
    <property type="entry name" value="RNase III domain-like"/>
    <property type="match status" value="1"/>
</dbReference>
<dbReference type="Pfam" id="PF00636">
    <property type="entry name" value="Ribonuclease_3"/>
    <property type="match status" value="1"/>
</dbReference>
<dbReference type="PANTHER" id="PTHR11207:SF0">
    <property type="entry name" value="RIBONUCLEASE 3"/>
    <property type="match status" value="1"/>
</dbReference>
<dbReference type="GO" id="GO:0006364">
    <property type="term" value="P:rRNA processing"/>
    <property type="evidence" value="ECO:0007669"/>
    <property type="project" value="TreeGrafter"/>
</dbReference>
<feature type="compositionally biased region" description="Low complexity" evidence="2">
    <location>
        <begin position="349"/>
        <end position="365"/>
    </location>
</feature>
<evidence type="ECO:0000313" key="5">
    <source>
        <dbReference type="Proteomes" id="UP000076874"/>
    </source>
</evidence>
<dbReference type="Gene3D" id="1.10.1520.10">
    <property type="entry name" value="Ribonuclease III domain"/>
    <property type="match status" value="1"/>
</dbReference>
<organism evidence="4 5">
    <name type="scientific">Niveomyces insectorum RCEF 264</name>
    <dbReference type="NCBI Taxonomy" id="1081102"/>
    <lineage>
        <taxon>Eukaryota</taxon>
        <taxon>Fungi</taxon>
        <taxon>Dikarya</taxon>
        <taxon>Ascomycota</taxon>
        <taxon>Pezizomycotina</taxon>
        <taxon>Sordariomycetes</taxon>
        <taxon>Hypocreomycetidae</taxon>
        <taxon>Hypocreales</taxon>
        <taxon>Cordycipitaceae</taxon>
        <taxon>Niveomyces</taxon>
    </lineage>
</organism>
<accession>A0A167X1H5</accession>
<evidence type="ECO:0000256" key="2">
    <source>
        <dbReference type="SAM" id="MobiDB-lite"/>
    </source>
</evidence>
<feature type="compositionally biased region" description="Polar residues" evidence="2">
    <location>
        <begin position="366"/>
        <end position="376"/>
    </location>
</feature>
<dbReference type="InterPro" id="IPR036389">
    <property type="entry name" value="RNase_III_sf"/>
</dbReference>
<dbReference type="STRING" id="1081102.A0A167X1H5"/>
<proteinExistence type="predicted"/>
<dbReference type="GO" id="GO:0003723">
    <property type="term" value="F:RNA binding"/>
    <property type="evidence" value="ECO:0007669"/>
    <property type="project" value="UniProtKB-KW"/>
</dbReference>
<dbReference type="GO" id="GO:0006369">
    <property type="term" value="P:termination of RNA polymerase II transcription"/>
    <property type="evidence" value="ECO:0007669"/>
    <property type="project" value="TreeGrafter"/>
</dbReference>
<dbReference type="Proteomes" id="UP000076874">
    <property type="component" value="Unassembled WGS sequence"/>
</dbReference>
<keyword evidence="5" id="KW-1185">Reference proteome</keyword>
<feature type="region of interest" description="Disordered" evidence="2">
    <location>
        <begin position="339"/>
        <end position="376"/>
    </location>
</feature>
<dbReference type="EMBL" id="AZHD01000004">
    <property type="protein sequence ID" value="OAA64418.1"/>
    <property type="molecule type" value="Genomic_DNA"/>
</dbReference>
<dbReference type="InterPro" id="IPR000999">
    <property type="entry name" value="RNase_III_dom"/>
</dbReference>